<protein>
    <submittedName>
        <fullName evidence="4">ABC transporter ATP-binding protein</fullName>
    </submittedName>
</protein>
<evidence type="ECO:0000259" key="3">
    <source>
        <dbReference type="PROSITE" id="PS50893"/>
    </source>
</evidence>
<dbReference type="InterPro" id="IPR027417">
    <property type="entry name" value="P-loop_NTPase"/>
</dbReference>
<dbReference type="EMBL" id="JAUZMZ010000083">
    <property type="protein sequence ID" value="MEE2033442.1"/>
    <property type="molecule type" value="Genomic_DNA"/>
</dbReference>
<comment type="caution">
    <text evidence="4">The sequence shown here is derived from an EMBL/GenBank/DDBJ whole genome shotgun (WGS) entry which is preliminary data.</text>
</comment>
<dbReference type="PANTHER" id="PTHR43038:SF3">
    <property type="entry name" value="ABC TRANSPORTER G FAMILY MEMBER 20 ISOFORM X1"/>
    <property type="match status" value="1"/>
</dbReference>
<dbReference type="Gene3D" id="3.40.50.300">
    <property type="entry name" value="P-loop containing nucleotide triphosphate hydrolases"/>
    <property type="match status" value="1"/>
</dbReference>
<organism evidence="4 5">
    <name type="scientific">Rhodococcus chondri</name>
    <dbReference type="NCBI Taxonomy" id="3065941"/>
    <lineage>
        <taxon>Bacteria</taxon>
        <taxon>Bacillati</taxon>
        <taxon>Actinomycetota</taxon>
        <taxon>Actinomycetes</taxon>
        <taxon>Mycobacteriales</taxon>
        <taxon>Nocardiaceae</taxon>
        <taxon>Rhodococcus</taxon>
    </lineage>
</organism>
<dbReference type="Pfam" id="PF00005">
    <property type="entry name" value="ABC_tran"/>
    <property type="match status" value="1"/>
</dbReference>
<gene>
    <name evidence="4" type="ORF">Q8814_15175</name>
</gene>
<keyword evidence="2 4" id="KW-0067">ATP-binding</keyword>
<dbReference type="Proteomes" id="UP001331936">
    <property type="component" value="Unassembled WGS sequence"/>
</dbReference>
<dbReference type="PROSITE" id="PS50893">
    <property type="entry name" value="ABC_TRANSPORTER_2"/>
    <property type="match status" value="1"/>
</dbReference>
<evidence type="ECO:0000256" key="1">
    <source>
        <dbReference type="ARBA" id="ARBA00022741"/>
    </source>
</evidence>
<keyword evidence="5" id="KW-1185">Reference proteome</keyword>
<dbReference type="InterPro" id="IPR003439">
    <property type="entry name" value="ABC_transporter-like_ATP-bd"/>
</dbReference>
<reference evidence="4 5" key="1">
    <citation type="submission" date="2023-08" db="EMBL/GenBank/DDBJ databases">
        <authorList>
            <person name="Girao M."/>
            <person name="Carvalho M.F."/>
        </authorList>
    </citation>
    <scope>NUCLEOTIDE SEQUENCE [LARGE SCALE GENOMIC DNA]</scope>
    <source>
        <strain evidence="4 5">CC-R104</strain>
    </source>
</reference>
<proteinExistence type="predicted"/>
<dbReference type="SUPFAM" id="SSF52540">
    <property type="entry name" value="P-loop containing nucleoside triphosphate hydrolases"/>
    <property type="match status" value="1"/>
</dbReference>
<dbReference type="InterPro" id="IPR017871">
    <property type="entry name" value="ABC_transporter-like_CS"/>
</dbReference>
<dbReference type="PROSITE" id="PS00211">
    <property type="entry name" value="ABC_TRANSPORTER_1"/>
    <property type="match status" value="1"/>
</dbReference>
<sequence>MNDTNQPPTTSATAVDVRDLHVRRGVHRALENVSVRVPRGSITGLLGPSGCGKSTLMRSIVGTQIVESGTVTVLGLPAGSASLRRRVGYVTQAPSIYPDLTVTDNVSYFAALYHRPKSAVDETVTAVGLASHARTPAGSLSGGQLSRASLACALVGDPELLVLDEPTVGLDPLLRAELWDRFRALAEGGTTLLVSSHVMDEADHCDELLLLREGSLIAQLTPDELREQTGEPSLENAFLRLIRTRTGA</sequence>
<accession>A0ABU7JUK6</accession>
<dbReference type="GO" id="GO:0005524">
    <property type="term" value="F:ATP binding"/>
    <property type="evidence" value="ECO:0007669"/>
    <property type="project" value="UniProtKB-KW"/>
</dbReference>
<dbReference type="CDD" id="cd03230">
    <property type="entry name" value="ABC_DR_subfamily_A"/>
    <property type="match status" value="1"/>
</dbReference>
<evidence type="ECO:0000256" key="2">
    <source>
        <dbReference type="ARBA" id="ARBA00022840"/>
    </source>
</evidence>
<dbReference type="PANTHER" id="PTHR43038">
    <property type="entry name" value="ATP-BINDING CASSETTE, SUB-FAMILY H, MEMBER 1"/>
    <property type="match status" value="1"/>
</dbReference>
<evidence type="ECO:0000313" key="4">
    <source>
        <dbReference type="EMBL" id="MEE2033442.1"/>
    </source>
</evidence>
<keyword evidence="1" id="KW-0547">Nucleotide-binding</keyword>
<evidence type="ECO:0000313" key="5">
    <source>
        <dbReference type="Proteomes" id="UP001331936"/>
    </source>
</evidence>
<feature type="domain" description="ABC transporter" evidence="3">
    <location>
        <begin position="15"/>
        <end position="238"/>
    </location>
</feature>
<name>A0ABU7JUK6_9NOCA</name>
<dbReference type="RefSeq" id="WP_330152848.1">
    <property type="nucleotide sequence ID" value="NZ_JAUZMZ010000083.1"/>
</dbReference>
<dbReference type="SMART" id="SM00382">
    <property type="entry name" value="AAA"/>
    <property type="match status" value="1"/>
</dbReference>
<dbReference type="InterPro" id="IPR003593">
    <property type="entry name" value="AAA+_ATPase"/>
</dbReference>